<dbReference type="CDD" id="cd00431">
    <property type="entry name" value="cysteine_hydrolases"/>
    <property type="match status" value="1"/>
</dbReference>
<dbReference type="InterPro" id="IPR036380">
    <property type="entry name" value="Isochorismatase-like_sf"/>
</dbReference>
<proteinExistence type="inferred from homology"/>
<evidence type="ECO:0000256" key="6">
    <source>
        <dbReference type="ARBA" id="ARBA00039017"/>
    </source>
</evidence>
<dbReference type="Proteomes" id="UP000198558">
    <property type="component" value="Unassembled WGS sequence"/>
</dbReference>
<keyword evidence="4" id="KW-0378">Hydrolase</keyword>
<dbReference type="GO" id="GO:0019363">
    <property type="term" value="P:pyridine nucleotide biosynthetic process"/>
    <property type="evidence" value="ECO:0007669"/>
    <property type="project" value="UniProtKB-KW"/>
</dbReference>
<sequence length="176" mass="19853">MKKKLLIVVDMQNDFIDGSLGTNEARAILPNVIDKIKEYKDKPDSRIVFTLDTHNENYLNTNEGINLPIIHCIKGSYGWCLNGEILKLIKPKPKQLFEKKTFGSVKLAQYVKKHQFTDIEIVGLCTDICVVSNALLIKTFCPEIHIVINSKCCAGTTSENHKYALKTINSCQIEVI</sequence>
<evidence type="ECO:0000256" key="3">
    <source>
        <dbReference type="ARBA" id="ARBA00022723"/>
    </source>
</evidence>
<dbReference type="EC" id="3.5.1.19" evidence="6"/>
<name>A0A1I0GDH4_9FIRM</name>
<dbReference type="SUPFAM" id="SSF52499">
    <property type="entry name" value="Isochorismatase-like hydrolases"/>
    <property type="match status" value="1"/>
</dbReference>
<comment type="pathway">
    <text evidence="5">Cofactor biosynthesis; nicotinate biosynthesis; nicotinate from nicotinamide: step 1/1.</text>
</comment>
<dbReference type="EMBL" id="FOIN01000028">
    <property type="protein sequence ID" value="SET68966.1"/>
    <property type="molecule type" value="Genomic_DNA"/>
</dbReference>
<keyword evidence="3" id="KW-0479">Metal-binding</keyword>
<dbReference type="PANTHER" id="PTHR11080:SF2">
    <property type="entry name" value="LD05707P"/>
    <property type="match status" value="1"/>
</dbReference>
<gene>
    <name evidence="9" type="ORF">SAMN04489758_12845</name>
</gene>
<dbReference type="PANTHER" id="PTHR11080">
    <property type="entry name" value="PYRAZINAMIDASE/NICOTINAMIDASE"/>
    <property type="match status" value="1"/>
</dbReference>
<evidence type="ECO:0000313" key="9">
    <source>
        <dbReference type="EMBL" id="SET68966.1"/>
    </source>
</evidence>
<dbReference type="Pfam" id="PF00857">
    <property type="entry name" value="Isochorismatase"/>
    <property type="match status" value="1"/>
</dbReference>
<evidence type="ECO:0000259" key="8">
    <source>
        <dbReference type="Pfam" id="PF00857"/>
    </source>
</evidence>
<dbReference type="GeneID" id="78288979"/>
<evidence type="ECO:0000256" key="7">
    <source>
        <dbReference type="ARBA" id="ARBA00043224"/>
    </source>
</evidence>
<evidence type="ECO:0000256" key="4">
    <source>
        <dbReference type="ARBA" id="ARBA00022801"/>
    </source>
</evidence>
<evidence type="ECO:0000313" key="10">
    <source>
        <dbReference type="Proteomes" id="UP000198558"/>
    </source>
</evidence>
<evidence type="ECO:0000256" key="1">
    <source>
        <dbReference type="ARBA" id="ARBA00006336"/>
    </source>
</evidence>
<evidence type="ECO:0000256" key="2">
    <source>
        <dbReference type="ARBA" id="ARBA00022642"/>
    </source>
</evidence>
<keyword evidence="10" id="KW-1185">Reference proteome</keyword>
<dbReference type="GO" id="GO:0008936">
    <property type="term" value="F:nicotinamidase activity"/>
    <property type="evidence" value="ECO:0007669"/>
    <property type="project" value="UniProtKB-EC"/>
</dbReference>
<dbReference type="InterPro" id="IPR052347">
    <property type="entry name" value="Isochorismatase_Nicotinamidase"/>
</dbReference>
<organism evidence="9 10">
    <name type="scientific">Thomasclavelia cocleata</name>
    <dbReference type="NCBI Taxonomy" id="69824"/>
    <lineage>
        <taxon>Bacteria</taxon>
        <taxon>Bacillati</taxon>
        <taxon>Bacillota</taxon>
        <taxon>Erysipelotrichia</taxon>
        <taxon>Erysipelotrichales</taxon>
        <taxon>Coprobacillaceae</taxon>
        <taxon>Thomasclavelia</taxon>
    </lineage>
</organism>
<protein>
    <recommendedName>
        <fullName evidence="6">nicotinamidase</fullName>
        <ecNumber evidence="6">3.5.1.19</ecNumber>
    </recommendedName>
    <alternativeName>
        <fullName evidence="7">Nicotinamide deamidase</fullName>
    </alternativeName>
</protein>
<dbReference type="GO" id="GO:0046872">
    <property type="term" value="F:metal ion binding"/>
    <property type="evidence" value="ECO:0007669"/>
    <property type="project" value="UniProtKB-KW"/>
</dbReference>
<feature type="domain" description="Isochorismatase-like" evidence="8">
    <location>
        <begin position="5"/>
        <end position="175"/>
    </location>
</feature>
<dbReference type="AlphaFoldDB" id="A0A1I0GDH4"/>
<comment type="similarity">
    <text evidence="1">Belongs to the isochorismatase family.</text>
</comment>
<accession>A0A1I0GDH4</accession>
<keyword evidence="2" id="KW-0662">Pyridine nucleotide biosynthesis</keyword>
<evidence type="ECO:0000256" key="5">
    <source>
        <dbReference type="ARBA" id="ARBA00037900"/>
    </source>
</evidence>
<reference evidence="10" key="1">
    <citation type="submission" date="2016-10" db="EMBL/GenBank/DDBJ databases">
        <authorList>
            <person name="Varghese N."/>
            <person name="Submissions S."/>
        </authorList>
    </citation>
    <scope>NUCLEOTIDE SEQUENCE [LARGE SCALE GENOMIC DNA]</scope>
    <source>
        <strain evidence="10">DSM 1551</strain>
    </source>
</reference>
<dbReference type="OrthoDB" id="9796485at2"/>
<dbReference type="Gene3D" id="3.40.50.850">
    <property type="entry name" value="Isochorismatase-like"/>
    <property type="match status" value="1"/>
</dbReference>
<dbReference type="RefSeq" id="WP_092355189.1">
    <property type="nucleotide sequence ID" value="NZ_FOIN01000028.1"/>
</dbReference>
<dbReference type="InterPro" id="IPR000868">
    <property type="entry name" value="Isochorismatase-like_dom"/>
</dbReference>